<feature type="non-terminal residue" evidence="1">
    <location>
        <position position="76"/>
    </location>
</feature>
<accession>A0A8X6IN73</accession>
<keyword evidence="2" id="KW-1185">Reference proteome</keyword>
<evidence type="ECO:0000313" key="2">
    <source>
        <dbReference type="Proteomes" id="UP000886998"/>
    </source>
</evidence>
<gene>
    <name evidence="1" type="ORF">TNIN_103931</name>
</gene>
<dbReference type="Proteomes" id="UP000886998">
    <property type="component" value="Unassembled WGS sequence"/>
</dbReference>
<dbReference type="AlphaFoldDB" id="A0A8X6IN73"/>
<reference evidence="1" key="1">
    <citation type="submission" date="2020-08" db="EMBL/GenBank/DDBJ databases">
        <title>Multicomponent nature underlies the extraordinary mechanical properties of spider dragline silk.</title>
        <authorList>
            <person name="Kono N."/>
            <person name="Nakamura H."/>
            <person name="Mori M."/>
            <person name="Yoshida Y."/>
            <person name="Ohtoshi R."/>
            <person name="Malay A.D."/>
            <person name="Moran D.A.P."/>
            <person name="Tomita M."/>
            <person name="Numata K."/>
            <person name="Arakawa K."/>
        </authorList>
    </citation>
    <scope>NUCLEOTIDE SEQUENCE</scope>
</reference>
<name>A0A8X6IN73_9ARAC</name>
<sequence>MNAVTVGKAFSMCTMHTTGRTLTQKLSVLIHINGVSASMCGRNYPGSFDRTISSAKAPGRRTVSCISSRGASSSTA</sequence>
<organism evidence="1 2">
    <name type="scientific">Trichonephila inaurata madagascariensis</name>
    <dbReference type="NCBI Taxonomy" id="2747483"/>
    <lineage>
        <taxon>Eukaryota</taxon>
        <taxon>Metazoa</taxon>
        <taxon>Ecdysozoa</taxon>
        <taxon>Arthropoda</taxon>
        <taxon>Chelicerata</taxon>
        <taxon>Arachnida</taxon>
        <taxon>Araneae</taxon>
        <taxon>Araneomorphae</taxon>
        <taxon>Entelegynae</taxon>
        <taxon>Araneoidea</taxon>
        <taxon>Nephilidae</taxon>
        <taxon>Trichonephila</taxon>
        <taxon>Trichonephila inaurata</taxon>
    </lineage>
</organism>
<dbReference type="EMBL" id="BMAV01026744">
    <property type="protein sequence ID" value="GFS52951.1"/>
    <property type="molecule type" value="Genomic_DNA"/>
</dbReference>
<evidence type="ECO:0000313" key="1">
    <source>
        <dbReference type="EMBL" id="GFS52951.1"/>
    </source>
</evidence>
<proteinExistence type="predicted"/>
<comment type="caution">
    <text evidence="1">The sequence shown here is derived from an EMBL/GenBank/DDBJ whole genome shotgun (WGS) entry which is preliminary data.</text>
</comment>
<protein>
    <submittedName>
        <fullName evidence="1">Uncharacterized protein</fullName>
    </submittedName>
</protein>